<dbReference type="InterPro" id="IPR011041">
    <property type="entry name" value="Quinoprot_gluc/sorb_DH_b-prop"/>
</dbReference>
<dbReference type="InterPro" id="IPR001791">
    <property type="entry name" value="Laminin_G"/>
</dbReference>
<dbReference type="InterPro" id="IPR011042">
    <property type="entry name" value="6-blade_b-propeller_TolB-like"/>
</dbReference>
<dbReference type="Proteomes" id="UP001320876">
    <property type="component" value="Unassembled WGS sequence"/>
</dbReference>
<protein>
    <submittedName>
        <fullName evidence="5">PQQ-dependent sugar dehydrogenase</fullName>
    </submittedName>
</protein>
<evidence type="ECO:0000313" key="6">
    <source>
        <dbReference type="Proteomes" id="UP001320876"/>
    </source>
</evidence>
<dbReference type="Gene3D" id="2.120.10.30">
    <property type="entry name" value="TolB, C-terminal domain"/>
    <property type="match status" value="1"/>
</dbReference>
<dbReference type="PANTHER" id="PTHR19328:SF13">
    <property type="entry name" value="HIPL1 PROTEIN"/>
    <property type="match status" value="1"/>
</dbReference>
<dbReference type="CDD" id="cd00110">
    <property type="entry name" value="LamG"/>
    <property type="match status" value="1"/>
</dbReference>
<evidence type="ECO:0000259" key="4">
    <source>
        <dbReference type="SMART" id="SM00560"/>
    </source>
</evidence>
<feature type="chain" id="PRO_5045957144" evidence="3">
    <location>
        <begin position="34"/>
        <end position="1527"/>
    </location>
</feature>
<dbReference type="InterPro" id="IPR044048">
    <property type="entry name" value="Big_12"/>
</dbReference>
<reference evidence="5 6" key="1">
    <citation type="submission" date="2022-10" db="EMBL/GenBank/DDBJ databases">
        <title>Luteolibacter arcticus strain CCTCC AB 2014275, whole genome shotgun sequencing project.</title>
        <authorList>
            <person name="Zhao G."/>
            <person name="Shen L."/>
        </authorList>
    </citation>
    <scope>NUCLEOTIDE SEQUENCE [LARGE SCALE GENOMIC DNA]</scope>
    <source>
        <strain evidence="5 6">CCTCC AB 2014275</strain>
    </source>
</reference>
<dbReference type="SMART" id="SM00560">
    <property type="entry name" value="LamGL"/>
    <property type="match status" value="1"/>
</dbReference>
<keyword evidence="2" id="KW-1015">Disulfide bond</keyword>
<keyword evidence="6" id="KW-1185">Reference proteome</keyword>
<sequence length="1527" mass="163458">MSLKALVRAGRSLFATSLVRAAASLLALGSASAQPGLDAPEAIGAYLNGNFPAVEPSSTGEWTVQETYTGININLPMHLTPYPGTSKLLCVAKEGRIFLFEDNPAATTTETFLDLRSQTFVANPVSDCGMTWLVFHPQFGVPGNPNRGYVYITYKWAPAGGDGHVSYWRLSRFTVPDGSQAANPASELVLIQQYDRQEFHDSGCMMFGPDGYLYVAIGDEGGANDQFNVGQKINERLFSGILRLDVDNKPGNQPVTTRRQVQQIAMPSGWPNSFTTGYSIPADNPFVTPGKDYLEEFYAIGLRQPYRFSYDESSNTTWIGESGQDTSEELSILAPGANYGWPFREGSVAGPKAQPATIHGTLTAPVWDVLHAAGPDGCQVGGFVYRGAAHPDLVGKFLTVDNMSGRIRSFTKAGNVATATHLTDMPSGSVYSGTSTIGQDHAGEPVFIKINGTGARGRFMKLALVAPQATNPVWYRFEDQHASNSSGYLSDNPLNATVDAIDNGIAMLANDNGSTSANVRFTASNGLTPAGTASNAAGVRIVGTADANGYPGNAKGDLYTADKLGRLDDFTIELSFNPAAGSISTGFQCLLGLDGTTGVVPEGGETGPPIQPFRLMRWGRTDDNVPPLDNPGVPLENGDLFLNVRTLNPATQQWRSLAVHILDRTLFTADRWYHLAIVGNVSAGTLTVHSYENGSYVQRGQANGYVGNLQPGIWAVGRGMYNSAFADWVTDTNFDEIRIANAALPPSQFLYATQPWQPVVVVANPPSLLSETGAFSDLATLTPSPGVFPYSVNAPLWSDAAAKKRWIALPNNGTHDTPQEKIGFDPEGPWSFPPGTVFIKHFELPTDETNPSVLKRLETRFIVIPATGEPYGMTYKWRADGSEADLLPGGLSEDITITEAGGGTHVQTWDYPSPTDCRVCHNSNAGHVLGLKTWQLNGDLTYDRTGRTANQLETLADIGWFDSNYRPEHLSWFLKSRHIDDDTASLEVRVRSYLDSNCSQCHRPDGVRALFDARFTTPLVDQNLIRGALVEPADERIIMPGDLDHSMLRIRHGTTGPLKMPPLAKRVVDEKAAQVIADWILSLPSAPGVELTAPAIAGGAFTVAVHFSEAVTGLTADDFAVTGGSATGLTGSDADYVLSITPHASEDVAVHLPAGKAQAGEHGNYPSATHTVIFRDPALVAWLKLDESAGTSATDSSQEENHGTLVAMEPADRIAGKIGGALHFDSTDERITMGNVAPNDFTVSFWMRTTRAFPVTANPPAGLAIIHADSGGPTNDFLIAGTRENGISRISFQTGNALGTPNQILHATSPVDTGAWVHVACTRVKSSGEMKIYINGVLEATRSGSVDTLNANGVLCIGATPGNAGTSYEGDLDQIRIHDRALTAAEILDLSGESDALPPYEQWLADRLPGLSHLHGPDLDLENDGTSNFGEFAFGGDPLVANVFPIPLDRAGDGSVTLSYRARQAPAGATYQVQVGNNLTGWADANPDVTDVTRTPIPGTGYETVTVTYLPPADEEKLFFRIEALPE</sequence>
<dbReference type="Pfam" id="PF13385">
    <property type="entry name" value="Laminin_G_3"/>
    <property type="match status" value="1"/>
</dbReference>
<dbReference type="SUPFAM" id="SSF50952">
    <property type="entry name" value="Soluble quinoprotein glucose dehydrogenase"/>
    <property type="match status" value="1"/>
</dbReference>
<dbReference type="PANTHER" id="PTHR19328">
    <property type="entry name" value="HEDGEHOG-INTERACTING PROTEIN"/>
    <property type="match status" value="1"/>
</dbReference>
<proteinExistence type="predicted"/>
<organism evidence="5 6">
    <name type="scientific">Luteolibacter arcticus</name>
    <dbReference type="NCBI Taxonomy" id="1581411"/>
    <lineage>
        <taxon>Bacteria</taxon>
        <taxon>Pseudomonadati</taxon>
        <taxon>Verrucomicrobiota</taxon>
        <taxon>Verrucomicrobiia</taxon>
        <taxon>Verrucomicrobiales</taxon>
        <taxon>Verrucomicrobiaceae</taxon>
        <taxon>Luteolibacter</taxon>
    </lineage>
</organism>
<evidence type="ECO:0000313" key="5">
    <source>
        <dbReference type="EMBL" id="MCW1922275.1"/>
    </source>
</evidence>
<dbReference type="InterPro" id="IPR036909">
    <property type="entry name" value="Cyt_c-like_dom_sf"/>
</dbReference>
<dbReference type="Pfam" id="PF19078">
    <property type="entry name" value="Big_12"/>
    <property type="match status" value="1"/>
</dbReference>
<evidence type="ECO:0000256" key="1">
    <source>
        <dbReference type="ARBA" id="ARBA00022729"/>
    </source>
</evidence>
<name>A0ABT3GF97_9BACT</name>
<evidence type="ECO:0000256" key="2">
    <source>
        <dbReference type="ARBA" id="ARBA00023157"/>
    </source>
</evidence>
<dbReference type="InterPro" id="IPR036280">
    <property type="entry name" value="Multihaem_cyt_sf"/>
</dbReference>
<dbReference type="SUPFAM" id="SSF48695">
    <property type="entry name" value="Multiheme cytochromes"/>
    <property type="match status" value="1"/>
</dbReference>
<dbReference type="Pfam" id="PF07995">
    <property type="entry name" value="GSDH"/>
    <property type="match status" value="1"/>
</dbReference>
<dbReference type="EMBL" id="JAPDDT010000002">
    <property type="protein sequence ID" value="MCW1922275.1"/>
    <property type="molecule type" value="Genomic_DNA"/>
</dbReference>
<dbReference type="InterPro" id="IPR012938">
    <property type="entry name" value="Glc/Sorbosone_DH"/>
</dbReference>
<accession>A0ABT3GF97</accession>
<evidence type="ECO:0000256" key="3">
    <source>
        <dbReference type="SAM" id="SignalP"/>
    </source>
</evidence>
<dbReference type="SUPFAM" id="SSF46626">
    <property type="entry name" value="Cytochrome c"/>
    <property type="match status" value="1"/>
</dbReference>
<keyword evidence="1 3" id="KW-0732">Signal</keyword>
<comment type="caution">
    <text evidence="5">The sequence shown here is derived from an EMBL/GenBank/DDBJ whole genome shotgun (WGS) entry which is preliminary data.</text>
</comment>
<feature type="domain" description="LamG-like jellyroll fold" evidence="4">
    <location>
        <begin position="1239"/>
        <end position="1385"/>
    </location>
</feature>
<dbReference type="SUPFAM" id="SSF49899">
    <property type="entry name" value="Concanavalin A-like lectins/glucanases"/>
    <property type="match status" value="2"/>
</dbReference>
<dbReference type="Gene3D" id="2.60.120.200">
    <property type="match status" value="2"/>
</dbReference>
<dbReference type="InterPro" id="IPR006558">
    <property type="entry name" value="LamG-like"/>
</dbReference>
<gene>
    <name evidence="5" type="ORF">OKA05_06900</name>
</gene>
<feature type="signal peptide" evidence="3">
    <location>
        <begin position="1"/>
        <end position="33"/>
    </location>
</feature>
<dbReference type="InterPro" id="IPR013320">
    <property type="entry name" value="ConA-like_dom_sf"/>
</dbReference>
<dbReference type="RefSeq" id="WP_264486384.1">
    <property type="nucleotide sequence ID" value="NZ_JAPDDT010000002.1"/>
</dbReference>